<evidence type="ECO:0000313" key="14">
    <source>
        <dbReference type="Proteomes" id="UP000006316"/>
    </source>
</evidence>
<protein>
    <recommendedName>
        <fullName evidence="5 12">D-alanine aminotransferase</fullName>
        <ecNumber evidence="4 12">2.6.1.21</ecNumber>
    </recommendedName>
</protein>
<dbReference type="AlphaFoldDB" id="K6EDV1"/>
<dbReference type="PATRIC" id="fig|1117379.3.peg.118"/>
<comment type="similarity">
    <text evidence="2 10">Belongs to the class-IV pyridoxal-phosphate-dependent aminotransferase family.</text>
</comment>
<dbReference type="NCBIfam" id="TIGR01121">
    <property type="entry name" value="D_amino_aminoT"/>
    <property type="match status" value="1"/>
</dbReference>
<dbReference type="GO" id="GO:0046416">
    <property type="term" value="P:D-amino acid metabolic process"/>
    <property type="evidence" value="ECO:0007669"/>
    <property type="project" value="InterPro"/>
</dbReference>
<dbReference type="InterPro" id="IPR043131">
    <property type="entry name" value="BCAT-like_N"/>
</dbReference>
<dbReference type="Gene3D" id="3.20.10.10">
    <property type="entry name" value="D-amino Acid Aminotransferase, subunit A, domain 2"/>
    <property type="match status" value="1"/>
</dbReference>
<reference evidence="13 14" key="1">
    <citation type="journal article" date="2012" name="Front. Microbiol.">
        <title>Redundancy and modularity in membrane-associated dissimilatory nitrate reduction in Bacillus.</title>
        <authorList>
            <person name="Heylen K."/>
            <person name="Keltjens J."/>
        </authorList>
    </citation>
    <scope>NUCLEOTIDE SEQUENCE [LARGE SCALE GENOMIC DNA]</scope>
    <source>
        <strain evidence="14">LMG 21833T</strain>
    </source>
</reference>
<dbReference type="InterPro" id="IPR036038">
    <property type="entry name" value="Aminotransferase-like"/>
</dbReference>
<comment type="catalytic activity">
    <reaction evidence="9 12">
        <text>D-alanine + 2-oxoglutarate = D-glutamate + pyruvate</text>
        <dbReference type="Rhea" id="RHEA:15869"/>
        <dbReference type="ChEBI" id="CHEBI:15361"/>
        <dbReference type="ChEBI" id="CHEBI:16810"/>
        <dbReference type="ChEBI" id="CHEBI:29986"/>
        <dbReference type="ChEBI" id="CHEBI:57416"/>
        <dbReference type="EC" id="2.6.1.21"/>
    </reaction>
</comment>
<evidence type="ECO:0000256" key="4">
    <source>
        <dbReference type="ARBA" id="ARBA00012874"/>
    </source>
</evidence>
<dbReference type="GO" id="GO:0030170">
    <property type="term" value="F:pyridoxal phosphate binding"/>
    <property type="evidence" value="ECO:0007669"/>
    <property type="project" value="InterPro"/>
</dbReference>
<keyword evidence="7 13" id="KW-0808">Transferase</keyword>
<keyword evidence="6 13" id="KW-0032">Aminotransferase</keyword>
<dbReference type="PROSITE" id="PS00770">
    <property type="entry name" value="AA_TRANSFER_CLASS_4"/>
    <property type="match status" value="1"/>
</dbReference>
<dbReference type="InterPro" id="IPR043132">
    <property type="entry name" value="BCAT-like_C"/>
</dbReference>
<dbReference type="InterPro" id="IPR001544">
    <property type="entry name" value="Aminotrans_IV"/>
</dbReference>
<evidence type="ECO:0000313" key="13">
    <source>
        <dbReference type="EMBL" id="EKN71651.1"/>
    </source>
</evidence>
<evidence type="ECO:0000256" key="1">
    <source>
        <dbReference type="ARBA" id="ARBA00001933"/>
    </source>
</evidence>
<dbReference type="RefSeq" id="WP_007083155.1">
    <property type="nucleotide sequence ID" value="NZ_AJLS01000003.1"/>
</dbReference>
<keyword evidence="14" id="KW-1185">Reference proteome</keyword>
<dbReference type="CDD" id="cd01558">
    <property type="entry name" value="D-AAT_like"/>
    <property type="match status" value="1"/>
</dbReference>
<accession>K6EDV1</accession>
<gene>
    <name evidence="13" type="ORF">BABA_00560</name>
</gene>
<dbReference type="Gene3D" id="3.30.470.10">
    <property type="match status" value="1"/>
</dbReference>
<dbReference type="PANTHER" id="PTHR42743">
    <property type="entry name" value="AMINO-ACID AMINOTRANSFERASE"/>
    <property type="match status" value="1"/>
</dbReference>
<dbReference type="InterPro" id="IPR005784">
    <property type="entry name" value="D_amino_transT"/>
</dbReference>
<dbReference type="EC" id="2.6.1.21" evidence="4 12"/>
<dbReference type="InterPro" id="IPR018300">
    <property type="entry name" value="Aminotrans_IV_CS"/>
</dbReference>
<evidence type="ECO:0000256" key="2">
    <source>
        <dbReference type="ARBA" id="ARBA00009320"/>
    </source>
</evidence>
<evidence type="ECO:0000256" key="8">
    <source>
        <dbReference type="ARBA" id="ARBA00022898"/>
    </source>
</evidence>
<comment type="function">
    <text evidence="12">Acts on the D-isomers of alanine, leucine, aspartate, glutamate, aminobutyrate, norvaline and asparagine. The enzyme transfers an amino group from a substrate D-amino acid to the pyridoxal phosphate cofactor to form pyridoxamine and an alpha-keto acid in the first half-reaction.</text>
</comment>
<dbReference type="STRING" id="1117379.BABA_00560"/>
<dbReference type="OrthoDB" id="9805628at2"/>
<sequence length="274" mass="30785">MITAYFNGTYIDPADLVVPIDERGHQFGDGVYEMIRVYNGTPFMLEEHIDRLYRSAHAIKLQIDPDRSALKNTMFELIQKSGLTNLDLYVQVTRGIAPRNHLFPNCPVSVSMTVKPFRTIQIGENGAGVTFYPDERWQNCYIKSLNLLPNILAKQSAHEDGYLEAILVRDGKVTEGTSSNVYMVKNSAIMTTPLSKQILSGITRMAVKDIALQAGIPFIEQQFTPDEMLQADEIFITSTTMEIMPIVRVREKVMNMGKAGAITSTLRGKFNELK</sequence>
<evidence type="ECO:0000256" key="7">
    <source>
        <dbReference type="ARBA" id="ARBA00022679"/>
    </source>
</evidence>
<comment type="cofactor">
    <cofactor evidence="1 11">
        <name>pyridoxal 5'-phosphate</name>
        <dbReference type="ChEBI" id="CHEBI:597326"/>
    </cofactor>
</comment>
<comment type="caution">
    <text evidence="13">The sequence shown here is derived from an EMBL/GenBank/DDBJ whole genome shotgun (WGS) entry which is preliminary data.</text>
</comment>
<proteinExistence type="inferred from homology"/>
<dbReference type="GO" id="GO:0047810">
    <property type="term" value="F:D-alanine-2-oxoglutarate aminotransferase activity"/>
    <property type="evidence" value="ECO:0007669"/>
    <property type="project" value="UniProtKB-EC"/>
</dbReference>
<dbReference type="Proteomes" id="UP000006316">
    <property type="component" value="Unassembled WGS sequence"/>
</dbReference>
<dbReference type="GO" id="GO:0008652">
    <property type="term" value="P:amino acid biosynthetic process"/>
    <property type="evidence" value="ECO:0007669"/>
    <property type="project" value="UniProtKB-ARBA"/>
</dbReference>
<comment type="subunit">
    <text evidence="3">Homodimer.</text>
</comment>
<dbReference type="GO" id="GO:0046394">
    <property type="term" value="P:carboxylic acid biosynthetic process"/>
    <property type="evidence" value="ECO:0007669"/>
    <property type="project" value="UniProtKB-ARBA"/>
</dbReference>
<dbReference type="eggNOG" id="COG0115">
    <property type="taxonomic scope" value="Bacteria"/>
</dbReference>
<evidence type="ECO:0000256" key="12">
    <source>
        <dbReference type="RuleBase" id="RU004520"/>
    </source>
</evidence>
<evidence type="ECO:0000256" key="11">
    <source>
        <dbReference type="RuleBase" id="RU004516"/>
    </source>
</evidence>
<keyword evidence="8 11" id="KW-0663">Pyridoxal phosphate</keyword>
<name>K6EDV1_9BACI</name>
<dbReference type="FunFam" id="3.20.10.10:FF:000002">
    <property type="entry name" value="D-alanine aminotransferase"/>
    <property type="match status" value="1"/>
</dbReference>
<organism evidence="13 14">
    <name type="scientific">Neobacillus bataviensis LMG 21833</name>
    <dbReference type="NCBI Taxonomy" id="1117379"/>
    <lineage>
        <taxon>Bacteria</taxon>
        <taxon>Bacillati</taxon>
        <taxon>Bacillota</taxon>
        <taxon>Bacilli</taxon>
        <taxon>Bacillales</taxon>
        <taxon>Bacillaceae</taxon>
        <taxon>Neobacillus</taxon>
    </lineage>
</organism>
<dbReference type="GO" id="GO:0005829">
    <property type="term" value="C:cytosol"/>
    <property type="evidence" value="ECO:0007669"/>
    <property type="project" value="TreeGrafter"/>
</dbReference>
<dbReference type="EMBL" id="AJLS01000003">
    <property type="protein sequence ID" value="EKN71651.1"/>
    <property type="molecule type" value="Genomic_DNA"/>
</dbReference>
<evidence type="ECO:0000256" key="10">
    <source>
        <dbReference type="RuleBase" id="RU004106"/>
    </source>
</evidence>
<dbReference type="SUPFAM" id="SSF56752">
    <property type="entry name" value="D-aminoacid aminotransferase-like PLP-dependent enzymes"/>
    <property type="match status" value="1"/>
</dbReference>
<dbReference type="Pfam" id="PF01063">
    <property type="entry name" value="Aminotran_4"/>
    <property type="match status" value="1"/>
</dbReference>
<evidence type="ECO:0000256" key="6">
    <source>
        <dbReference type="ARBA" id="ARBA00022576"/>
    </source>
</evidence>
<evidence type="ECO:0000256" key="3">
    <source>
        <dbReference type="ARBA" id="ARBA00011738"/>
    </source>
</evidence>
<evidence type="ECO:0000256" key="5">
    <source>
        <dbReference type="ARBA" id="ARBA00021779"/>
    </source>
</evidence>
<evidence type="ECO:0000256" key="9">
    <source>
        <dbReference type="ARBA" id="ARBA00047911"/>
    </source>
</evidence>
<dbReference type="InterPro" id="IPR050571">
    <property type="entry name" value="Class-IV_PLP-Dep_Aminotrnsfr"/>
</dbReference>
<dbReference type="PANTHER" id="PTHR42743:SF10">
    <property type="entry name" value="D-ALANINE AMINOTRANSFERASE"/>
    <property type="match status" value="1"/>
</dbReference>